<feature type="domain" description="Radical SAM core" evidence="1">
    <location>
        <begin position="76"/>
        <end position="312"/>
    </location>
</feature>
<sequence>MLIVHYVNAMTWTPTPTTWRAPAPADTMSYPPAEVFAAGLRNHHIANTAYPIAHQQTFKPYRVPRSEHLDVTRAGLSGFENMCLYVHVPFCETRCSFCEYTVVGKDERSHTQVYVDALLREIEHYDQIVDLGSRRMHGMDIGGGTPAFLSVAEIARIMASIHARCSFVAGADISIETTPKIAAADPAKLAGYRALGIQRISMGIQVIQPDLLKLLNRAENGVEHHFRAVEAIRAAGFSRLNLDLMYGFANQSLDSWRATLEHAIALDPEYITLYRMRYKLTRISHQADAVTLDQVRPMATLAKQVLAAAGYHANPGKTTYSRIPGDVGTSSYLARRVQTGIPYIGFGLGSQTFTHTTIAYNDGAAGKTLRPYLDSVAARRLPIQDLYDLPIRQMMGKMCAVSFYFGEIRRAPFLAKFGVPLEQVFAAEIEFLVGRGLMQLDDDALSLTPEGVHAKNGIIPLFAAPSIQGYLIGRDPTVADDLVRNRKIALRVAG</sequence>
<comment type="caution">
    <text evidence="2">The sequence shown here is derived from an EMBL/GenBank/DDBJ whole genome shotgun (WGS) entry which is preliminary data.</text>
</comment>
<dbReference type="SUPFAM" id="SSF102114">
    <property type="entry name" value="Radical SAM enzymes"/>
    <property type="match status" value="1"/>
</dbReference>
<protein>
    <submittedName>
        <fullName evidence="2">Oxygen-independent coproporphyrinogen-III oxidase</fullName>
        <ecNumber evidence="2">1.3.98.3</ecNumber>
    </submittedName>
</protein>
<dbReference type="PROSITE" id="PS51918">
    <property type="entry name" value="RADICAL_SAM"/>
    <property type="match status" value="1"/>
</dbReference>
<dbReference type="Gene3D" id="3.80.30.20">
    <property type="entry name" value="tm_1862 like domain"/>
    <property type="match status" value="1"/>
</dbReference>
<dbReference type="GO" id="GO:0005737">
    <property type="term" value="C:cytoplasm"/>
    <property type="evidence" value="ECO:0007669"/>
    <property type="project" value="TreeGrafter"/>
</dbReference>
<dbReference type="PANTHER" id="PTHR13932:SF5">
    <property type="entry name" value="RADICAL S-ADENOSYL METHIONINE DOMAIN-CONTAINING PROTEIN 1, MITOCHONDRIAL"/>
    <property type="match status" value="1"/>
</dbReference>
<dbReference type="InterPro" id="IPR058240">
    <property type="entry name" value="rSAM_sf"/>
</dbReference>
<dbReference type="InterPro" id="IPR034505">
    <property type="entry name" value="Coproporphyrinogen-III_oxidase"/>
</dbReference>
<dbReference type="EC" id="1.3.98.3" evidence="2"/>
<proteinExistence type="predicted"/>
<dbReference type="InterPro" id="IPR006638">
    <property type="entry name" value="Elp3/MiaA/NifB-like_rSAM"/>
</dbReference>
<dbReference type="GO" id="GO:0051989">
    <property type="term" value="F:coproporphyrinogen dehydrogenase activity"/>
    <property type="evidence" value="ECO:0007669"/>
    <property type="project" value="UniProtKB-EC"/>
</dbReference>
<name>A0A2S9YBX5_9BACT</name>
<evidence type="ECO:0000259" key="1">
    <source>
        <dbReference type="PROSITE" id="PS51918"/>
    </source>
</evidence>
<dbReference type="InterPro" id="IPR023404">
    <property type="entry name" value="rSAM_horseshoe"/>
</dbReference>
<dbReference type="SMART" id="SM00729">
    <property type="entry name" value="Elp3"/>
    <property type="match status" value="1"/>
</dbReference>
<dbReference type="PANTHER" id="PTHR13932">
    <property type="entry name" value="COPROPORPHYRINIGEN III OXIDASE"/>
    <property type="match status" value="1"/>
</dbReference>
<reference evidence="2 3" key="1">
    <citation type="submission" date="2018-03" db="EMBL/GenBank/DDBJ databases">
        <title>Draft Genome Sequences of the Obligatory Marine Myxobacteria Enhygromyxa salina SWB007.</title>
        <authorList>
            <person name="Poehlein A."/>
            <person name="Moghaddam J.A."/>
            <person name="Harms H."/>
            <person name="Alanjari M."/>
            <person name="Koenig G.M."/>
            <person name="Daniel R."/>
            <person name="Schaeberle T.F."/>
        </authorList>
    </citation>
    <scope>NUCLEOTIDE SEQUENCE [LARGE SCALE GENOMIC DNA]</scope>
    <source>
        <strain evidence="2 3">SWB007</strain>
    </source>
</reference>
<accession>A0A2S9YBX5</accession>
<dbReference type="Proteomes" id="UP000238823">
    <property type="component" value="Unassembled WGS sequence"/>
</dbReference>
<evidence type="ECO:0000313" key="3">
    <source>
        <dbReference type="Proteomes" id="UP000238823"/>
    </source>
</evidence>
<dbReference type="Pfam" id="PF06969">
    <property type="entry name" value="HemN_C"/>
    <property type="match status" value="1"/>
</dbReference>
<dbReference type="InterPro" id="IPR010723">
    <property type="entry name" value="HemN_C"/>
</dbReference>
<evidence type="ECO:0000313" key="2">
    <source>
        <dbReference type="EMBL" id="PRQ02603.1"/>
    </source>
</evidence>
<dbReference type="InterPro" id="IPR007197">
    <property type="entry name" value="rSAM"/>
</dbReference>
<keyword evidence="2" id="KW-0560">Oxidoreductase</keyword>
<gene>
    <name evidence="2" type="primary">hemN_4</name>
    <name evidence="2" type="ORF">ENSA7_55750</name>
</gene>
<dbReference type="Pfam" id="PF04055">
    <property type="entry name" value="Radical_SAM"/>
    <property type="match status" value="1"/>
</dbReference>
<dbReference type="GO" id="GO:0006779">
    <property type="term" value="P:porphyrin-containing compound biosynthetic process"/>
    <property type="evidence" value="ECO:0007669"/>
    <property type="project" value="TreeGrafter"/>
</dbReference>
<dbReference type="SFLD" id="SFLDS00029">
    <property type="entry name" value="Radical_SAM"/>
    <property type="match status" value="1"/>
</dbReference>
<dbReference type="EMBL" id="PVNL01000112">
    <property type="protein sequence ID" value="PRQ02603.1"/>
    <property type="molecule type" value="Genomic_DNA"/>
</dbReference>
<dbReference type="AlphaFoldDB" id="A0A2S9YBX5"/>
<dbReference type="SFLD" id="SFLDG01065">
    <property type="entry name" value="anaerobic_coproporphyrinogen-I"/>
    <property type="match status" value="1"/>
</dbReference>
<dbReference type="GO" id="GO:0051539">
    <property type="term" value="F:4 iron, 4 sulfur cluster binding"/>
    <property type="evidence" value="ECO:0007669"/>
    <property type="project" value="TreeGrafter"/>
</dbReference>
<organism evidence="2 3">
    <name type="scientific">Enhygromyxa salina</name>
    <dbReference type="NCBI Taxonomy" id="215803"/>
    <lineage>
        <taxon>Bacteria</taxon>
        <taxon>Pseudomonadati</taxon>
        <taxon>Myxococcota</taxon>
        <taxon>Polyangia</taxon>
        <taxon>Nannocystales</taxon>
        <taxon>Nannocystaceae</taxon>
        <taxon>Enhygromyxa</taxon>
    </lineage>
</organism>